<protein>
    <submittedName>
        <fullName evidence="3">Uncharacterized protein</fullName>
    </submittedName>
</protein>
<dbReference type="EMBL" id="MU865962">
    <property type="protein sequence ID" value="KAK4445775.1"/>
    <property type="molecule type" value="Genomic_DNA"/>
</dbReference>
<accession>A0AAV9GED1</accession>
<reference evidence="3" key="1">
    <citation type="journal article" date="2023" name="Mol. Phylogenet. Evol.">
        <title>Genome-scale phylogeny and comparative genomics of the fungal order Sordariales.</title>
        <authorList>
            <person name="Hensen N."/>
            <person name="Bonometti L."/>
            <person name="Westerberg I."/>
            <person name="Brannstrom I.O."/>
            <person name="Guillou S."/>
            <person name="Cros-Aarteil S."/>
            <person name="Calhoun S."/>
            <person name="Haridas S."/>
            <person name="Kuo A."/>
            <person name="Mondo S."/>
            <person name="Pangilinan J."/>
            <person name="Riley R."/>
            <person name="LaButti K."/>
            <person name="Andreopoulos B."/>
            <person name="Lipzen A."/>
            <person name="Chen C."/>
            <person name="Yan M."/>
            <person name="Daum C."/>
            <person name="Ng V."/>
            <person name="Clum A."/>
            <person name="Steindorff A."/>
            <person name="Ohm R.A."/>
            <person name="Martin F."/>
            <person name="Silar P."/>
            <person name="Natvig D.O."/>
            <person name="Lalanne C."/>
            <person name="Gautier V."/>
            <person name="Ament-Velasquez S.L."/>
            <person name="Kruys A."/>
            <person name="Hutchinson M.I."/>
            <person name="Powell A.J."/>
            <person name="Barry K."/>
            <person name="Miller A.N."/>
            <person name="Grigoriev I.V."/>
            <person name="Debuchy R."/>
            <person name="Gladieux P."/>
            <person name="Hiltunen Thoren M."/>
            <person name="Johannesson H."/>
        </authorList>
    </citation>
    <scope>NUCLEOTIDE SEQUENCE</scope>
    <source>
        <strain evidence="3">PSN243</strain>
    </source>
</reference>
<keyword evidence="2" id="KW-0472">Membrane</keyword>
<dbReference type="PANTHER" id="PTHR35041:SF6">
    <property type="entry name" value="FORMYLMETHIONINE DEFORMYLASE-LIKE PROTEIN-RELATED"/>
    <property type="match status" value="1"/>
</dbReference>
<evidence type="ECO:0000256" key="2">
    <source>
        <dbReference type="SAM" id="Phobius"/>
    </source>
</evidence>
<feature type="transmembrane region" description="Helical" evidence="2">
    <location>
        <begin position="77"/>
        <end position="98"/>
    </location>
</feature>
<evidence type="ECO:0000256" key="1">
    <source>
        <dbReference type="SAM" id="MobiDB-lite"/>
    </source>
</evidence>
<feature type="transmembrane region" description="Helical" evidence="2">
    <location>
        <begin position="512"/>
        <end position="535"/>
    </location>
</feature>
<proteinExistence type="predicted"/>
<evidence type="ECO:0000313" key="4">
    <source>
        <dbReference type="Proteomes" id="UP001321760"/>
    </source>
</evidence>
<evidence type="ECO:0000313" key="3">
    <source>
        <dbReference type="EMBL" id="KAK4445775.1"/>
    </source>
</evidence>
<feature type="transmembrane region" description="Helical" evidence="2">
    <location>
        <begin position="36"/>
        <end position="56"/>
    </location>
</feature>
<gene>
    <name evidence="3" type="ORF">QBC34DRAFT_471610</name>
</gene>
<keyword evidence="2" id="KW-0812">Transmembrane</keyword>
<feature type="compositionally biased region" description="Polar residues" evidence="1">
    <location>
        <begin position="654"/>
        <end position="674"/>
    </location>
</feature>
<keyword evidence="4" id="KW-1185">Reference proteome</keyword>
<organism evidence="3 4">
    <name type="scientific">Podospora aff. communis PSN243</name>
    <dbReference type="NCBI Taxonomy" id="3040156"/>
    <lineage>
        <taxon>Eukaryota</taxon>
        <taxon>Fungi</taxon>
        <taxon>Dikarya</taxon>
        <taxon>Ascomycota</taxon>
        <taxon>Pezizomycotina</taxon>
        <taxon>Sordariomycetes</taxon>
        <taxon>Sordariomycetidae</taxon>
        <taxon>Sordariales</taxon>
        <taxon>Podosporaceae</taxon>
        <taxon>Podospora</taxon>
    </lineage>
</organism>
<feature type="region of interest" description="Disordered" evidence="1">
    <location>
        <begin position="1"/>
        <end position="23"/>
    </location>
</feature>
<dbReference type="AlphaFoldDB" id="A0AAV9GED1"/>
<feature type="compositionally biased region" description="Low complexity" evidence="1">
    <location>
        <begin position="608"/>
        <end position="619"/>
    </location>
</feature>
<feature type="transmembrane region" description="Helical" evidence="2">
    <location>
        <begin position="139"/>
        <end position="159"/>
    </location>
</feature>
<reference evidence="3" key="2">
    <citation type="submission" date="2023-05" db="EMBL/GenBank/DDBJ databases">
        <authorList>
            <consortium name="Lawrence Berkeley National Laboratory"/>
            <person name="Steindorff A."/>
            <person name="Hensen N."/>
            <person name="Bonometti L."/>
            <person name="Westerberg I."/>
            <person name="Brannstrom I.O."/>
            <person name="Guillou S."/>
            <person name="Cros-Aarteil S."/>
            <person name="Calhoun S."/>
            <person name="Haridas S."/>
            <person name="Kuo A."/>
            <person name="Mondo S."/>
            <person name="Pangilinan J."/>
            <person name="Riley R."/>
            <person name="Labutti K."/>
            <person name="Andreopoulos B."/>
            <person name="Lipzen A."/>
            <person name="Chen C."/>
            <person name="Yanf M."/>
            <person name="Daum C."/>
            <person name="Ng V."/>
            <person name="Clum A."/>
            <person name="Ohm R."/>
            <person name="Martin F."/>
            <person name="Silar P."/>
            <person name="Natvig D."/>
            <person name="Lalanne C."/>
            <person name="Gautier V."/>
            <person name="Ament-Velasquez S.L."/>
            <person name="Kruys A."/>
            <person name="Hutchinson M.I."/>
            <person name="Powell A.J."/>
            <person name="Barry K."/>
            <person name="Miller A.N."/>
            <person name="Grigoriev I.V."/>
            <person name="Debuchy R."/>
            <person name="Gladieux P."/>
            <person name="Thoren M.H."/>
            <person name="Johannesson H."/>
        </authorList>
    </citation>
    <scope>NUCLEOTIDE SEQUENCE</scope>
    <source>
        <strain evidence="3">PSN243</strain>
    </source>
</reference>
<feature type="transmembrane region" description="Helical" evidence="2">
    <location>
        <begin position="171"/>
        <end position="192"/>
    </location>
</feature>
<feature type="compositionally biased region" description="Basic and acidic residues" evidence="1">
    <location>
        <begin position="637"/>
        <end position="653"/>
    </location>
</feature>
<name>A0AAV9GED1_9PEZI</name>
<dbReference type="PANTHER" id="PTHR35041">
    <property type="entry name" value="MEDIATOR OF RNA POLYMERASE II TRANSCRIPTION SUBUNIT 1"/>
    <property type="match status" value="1"/>
</dbReference>
<dbReference type="Proteomes" id="UP001321760">
    <property type="component" value="Unassembled WGS sequence"/>
</dbReference>
<comment type="caution">
    <text evidence="3">The sequence shown here is derived from an EMBL/GenBank/DDBJ whole genome shotgun (WGS) entry which is preliminary data.</text>
</comment>
<feature type="region of interest" description="Disordered" evidence="1">
    <location>
        <begin position="583"/>
        <end position="674"/>
    </location>
</feature>
<sequence length="674" mass="72761">MADTGEMELKPDETNSTTPDEMDKVKPTAVHWKTPVTMLLGLVAGALFAVGHHIFYRDLDGKAVSDASYDQQMNIRIGTGLSYLVRAALVIAIGAAYFQLFWRTLLRTAVPLAAVDSLADLLGSPLSFFDLAALRANPFLFFIAAVSWLVPFATIVPPATLTILSVPIESYVMHPMAAIDFATAPMAALSYISSRAGPHMGTNSSAFSTPWYDGASQPLSRLALATAMHGAVPNIPSPAENSSYRLHFDAPAVKCEKISVDILNGFIPVMGCPVINDGNYSTQECGASYYYMAWPPSSDSIIPFGNGSIAYGRGPWVLDSNVGSFGPYGHEPASVFVAVDTEPPYGEDMIVLNCSLWNSTYTVDYNFPVDGQRITVADTRYTHPVSVGLLDSFPDVFLDLSIYGPPLNGTDGRPHETGAFLQTDLAYSAELFPTYKLSIVTSDKQAYNITVAQAMVSPNFGRPLSTLIEEMFQNMTLALFSQQVFLRDGALMTNVTIRSTQNEYSYEPSRLLLAYGLAIGFTLVIVVLGIGSLWLSGASYSNKFSTVMRTTCDPDMCATVASVDRTGADPLPEYLETLKVRAGTGSALPTDRELLESPSLPAEQKQRPVSSGDSGVSSPEFGREVGVPADNPSSGAEPRDERNMHHQTPERGRSSLSHDTISTRRTPSPQGVPV</sequence>
<keyword evidence="2" id="KW-1133">Transmembrane helix</keyword>